<dbReference type="EMBL" id="CM003534">
    <property type="protein sequence ID" value="RCV34749.1"/>
    <property type="molecule type" value="Genomic_DNA"/>
</dbReference>
<sequence length="112" mass="11945">MPTGRMLPRHPRAASGAVGKIQNVSMRGSEKEFHHVDRLPASANSLASSAAGWRPLSGCVATGSPCALMMDRPNPTMVSERGPYSYRRGFTQSARAEFGPAMCFHSSLGVPV</sequence>
<evidence type="ECO:0000313" key="2">
    <source>
        <dbReference type="EMBL" id="RCV34749.1"/>
    </source>
</evidence>
<reference evidence="2" key="1">
    <citation type="journal article" date="2012" name="Nat. Biotechnol.">
        <title>Reference genome sequence of the model plant Setaria.</title>
        <authorList>
            <person name="Bennetzen J.L."/>
            <person name="Schmutz J."/>
            <person name="Wang H."/>
            <person name="Percifield R."/>
            <person name="Hawkins J."/>
            <person name="Pontaroli A.C."/>
            <person name="Estep M."/>
            <person name="Feng L."/>
            <person name="Vaughn J.N."/>
            <person name="Grimwood J."/>
            <person name="Jenkins J."/>
            <person name="Barry K."/>
            <person name="Lindquist E."/>
            <person name="Hellsten U."/>
            <person name="Deshpande S."/>
            <person name="Wang X."/>
            <person name="Wu X."/>
            <person name="Mitros T."/>
            <person name="Triplett J."/>
            <person name="Yang X."/>
            <person name="Ye C.Y."/>
            <person name="Mauro-Herrera M."/>
            <person name="Wang L."/>
            <person name="Li P."/>
            <person name="Sharma M."/>
            <person name="Sharma R."/>
            <person name="Ronald P.C."/>
            <person name="Panaud O."/>
            <person name="Kellogg E.A."/>
            <person name="Brutnell T.P."/>
            <person name="Doust A.N."/>
            <person name="Tuskan G.A."/>
            <person name="Rokhsar D."/>
            <person name="Devos K.M."/>
        </authorList>
    </citation>
    <scope>NUCLEOTIDE SEQUENCE [LARGE SCALE GENOMIC DNA]</scope>
    <source>
        <strain evidence="2">Yugu1</strain>
    </source>
</reference>
<accession>A0A368RX60</accession>
<organism evidence="2">
    <name type="scientific">Setaria italica</name>
    <name type="common">Foxtail millet</name>
    <name type="synonym">Panicum italicum</name>
    <dbReference type="NCBI Taxonomy" id="4555"/>
    <lineage>
        <taxon>Eukaryota</taxon>
        <taxon>Viridiplantae</taxon>
        <taxon>Streptophyta</taxon>
        <taxon>Embryophyta</taxon>
        <taxon>Tracheophyta</taxon>
        <taxon>Spermatophyta</taxon>
        <taxon>Magnoliopsida</taxon>
        <taxon>Liliopsida</taxon>
        <taxon>Poales</taxon>
        <taxon>Poaceae</taxon>
        <taxon>PACMAD clade</taxon>
        <taxon>Panicoideae</taxon>
        <taxon>Panicodae</taxon>
        <taxon>Paniceae</taxon>
        <taxon>Cenchrinae</taxon>
        <taxon>Setaria</taxon>
    </lineage>
</organism>
<evidence type="ECO:0000256" key="1">
    <source>
        <dbReference type="SAM" id="MobiDB-lite"/>
    </source>
</evidence>
<name>A0A368RX60_SETIT</name>
<reference evidence="2" key="2">
    <citation type="submission" date="2015-07" db="EMBL/GenBank/DDBJ databases">
        <authorList>
            <person name="Noorani M."/>
        </authorList>
    </citation>
    <scope>NUCLEOTIDE SEQUENCE</scope>
    <source>
        <strain evidence="2">Yugu1</strain>
    </source>
</reference>
<feature type="region of interest" description="Disordered" evidence="1">
    <location>
        <begin position="1"/>
        <end position="33"/>
    </location>
</feature>
<protein>
    <submittedName>
        <fullName evidence="2">Uncharacterized protein</fullName>
    </submittedName>
</protein>
<proteinExistence type="predicted"/>
<gene>
    <name evidence="2" type="ORF">SETIT_7G183900v2</name>
</gene>
<dbReference type="AlphaFoldDB" id="A0A368RX60"/>